<name>A0ABM1IDJ7_POLDO</name>
<feature type="compositionally biased region" description="Basic and acidic residues" evidence="2">
    <location>
        <begin position="242"/>
        <end position="260"/>
    </location>
</feature>
<dbReference type="GeneID" id="107067360"/>
<feature type="compositionally biased region" description="Basic and acidic residues" evidence="2">
    <location>
        <begin position="354"/>
        <end position="373"/>
    </location>
</feature>
<feature type="region of interest" description="Disordered" evidence="2">
    <location>
        <begin position="351"/>
        <end position="405"/>
    </location>
</feature>
<evidence type="ECO:0000259" key="3">
    <source>
        <dbReference type="PROSITE" id="PS50157"/>
    </source>
</evidence>
<keyword evidence="1" id="KW-0863">Zinc-finger</keyword>
<sequence length="629" mass="72416">MTRGNMSPVNRSPSIGPRIPPPGVRPLPHPRFGAIFPPGMPPRMPLPPMSGILGPMRPRLPPPCVAQPGGPPRPLLPPGRVPLPPPMPGPRGPPIMCPWPRRVLPPQMVPHMRPRFSPRNGTKKATVYTVKKVVKYEDLELKKPWMTDEIRSEIQKKNKLYAKAKKNKDAKEWGEFKDIRNKVTRMIRDAKNDYLAKHPEQGGQKTIDQSTNETERVQINNEPEQSEQKDQTEETQPSSEQAHIERNMETKESNKESSCDKIDENNEVNKVDKVYYCEVCDREFKTEDKLTEHVSMHKICGIDGCTFSANVLLVDKHIKMQHRTGLYERMKNVSTPEDITKWIEDRKRKYPTKAKAEKKQKADDMKNIEHGETSNRVNKPIIHSRKNKQQQQQQTNTNNVVKKPKRTFRIQKKQNTTTTDVETYRGLIQFPGTACLKDIKCNESENTNDEQLKTTKCINESEQLENTFNISDEEDTTMENNSIANLTNPMKNIFMNSLVADYGSEEEEEEEGKENDECPEEVPIKKFANHSNETNIMETTVSSNNTKSNDTSNKSDKKKKKKEKEIEKEKEKENKPLSIQNKVIDKQKKYKNSSSINLLRKLLAKPIKNERNLIYQCIKYIESNNFLNV</sequence>
<keyword evidence="1" id="KW-0479">Metal-binding</keyword>
<evidence type="ECO:0000256" key="1">
    <source>
        <dbReference type="PROSITE-ProRule" id="PRU00042"/>
    </source>
</evidence>
<feature type="compositionally biased region" description="Low complexity" evidence="2">
    <location>
        <begin position="542"/>
        <end position="552"/>
    </location>
</feature>
<dbReference type="SMART" id="SM00355">
    <property type="entry name" value="ZnF_C2H2"/>
    <property type="match status" value="2"/>
</dbReference>
<feature type="domain" description="C2H2-type" evidence="3">
    <location>
        <begin position="275"/>
        <end position="297"/>
    </location>
</feature>
<feature type="compositionally biased region" description="Basic and acidic residues" evidence="2">
    <location>
        <begin position="563"/>
        <end position="575"/>
    </location>
</feature>
<feature type="compositionally biased region" description="Pro residues" evidence="2">
    <location>
        <begin position="58"/>
        <end position="89"/>
    </location>
</feature>
<feature type="region of interest" description="Disordered" evidence="2">
    <location>
        <begin position="502"/>
        <end position="578"/>
    </location>
</feature>
<feature type="compositionally biased region" description="Pro residues" evidence="2">
    <location>
        <begin position="38"/>
        <end position="48"/>
    </location>
</feature>
<evidence type="ECO:0000256" key="2">
    <source>
        <dbReference type="SAM" id="MobiDB-lite"/>
    </source>
</evidence>
<evidence type="ECO:0000313" key="5">
    <source>
        <dbReference type="RefSeq" id="XP_015178284.1"/>
    </source>
</evidence>
<feature type="region of interest" description="Disordered" evidence="2">
    <location>
        <begin position="1"/>
        <end position="89"/>
    </location>
</feature>
<feature type="compositionally biased region" description="Polar residues" evidence="2">
    <location>
        <begin position="203"/>
        <end position="223"/>
    </location>
</feature>
<gene>
    <name evidence="5" type="primary">LOC107067360</name>
</gene>
<feature type="compositionally biased region" description="Polar residues" evidence="2">
    <location>
        <begin position="1"/>
        <end position="10"/>
    </location>
</feature>
<dbReference type="RefSeq" id="XP_015178284.1">
    <property type="nucleotide sequence ID" value="XM_015322798.1"/>
</dbReference>
<accession>A0ABM1IDJ7</accession>
<protein>
    <recommendedName>
        <fullName evidence="3">C2H2-type domain-containing protein</fullName>
    </recommendedName>
</protein>
<reference evidence="5" key="1">
    <citation type="submission" date="2025-08" db="UniProtKB">
        <authorList>
            <consortium name="RefSeq"/>
        </authorList>
    </citation>
    <scope>IDENTIFICATION</scope>
    <source>
        <tissue evidence="5">Whole body</tissue>
    </source>
</reference>
<feature type="compositionally biased region" description="Acidic residues" evidence="2">
    <location>
        <begin position="503"/>
        <end position="520"/>
    </location>
</feature>
<dbReference type="PANTHER" id="PTHR13309">
    <property type="entry name" value="NUCLEAR FRAGILE X MENTAL RETARDATION PROTEIN INTERACTING PROTEIN 1"/>
    <property type="match status" value="1"/>
</dbReference>
<feature type="region of interest" description="Disordered" evidence="2">
    <location>
        <begin position="193"/>
        <end position="260"/>
    </location>
</feature>
<feature type="compositionally biased region" description="Low complexity" evidence="2">
    <location>
        <begin position="389"/>
        <end position="401"/>
    </location>
</feature>
<keyword evidence="4" id="KW-1185">Reference proteome</keyword>
<dbReference type="Pfam" id="PF10453">
    <property type="entry name" value="NUFIP1"/>
    <property type="match status" value="1"/>
</dbReference>
<dbReference type="InterPro" id="IPR019496">
    <property type="entry name" value="NUFIP1_cons_dom"/>
</dbReference>
<dbReference type="InterPro" id="IPR013087">
    <property type="entry name" value="Znf_C2H2_type"/>
</dbReference>
<dbReference type="InterPro" id="IPR039136">
    <property type="entry name" value="NUFIP1-like"/>
</dbReference>
<feature type="compositionally biased region" description="Polar residues" evidence="2">
    <location>
        <begin position="529"/>
        <end position="541"/>
    </location>
</feature>
<feature type="compositionally biased region" description="Pro residues" evidence="2">
    <location>
        <begin position="18"/>
        <end position="29"/>
    </location>
</feature>
<proteinExistence type="predicted"/>
<dbReference type="PROSITE" id="PS50157">
    <property type="entry name" value="ZINC_FINGER_C2H2_2"/>
    <property type="match status" value="1"/>
</dbReference>
<dbReference type="Proteomes" id="UP000694924">
    <property type="component" value="Unplaced"/>
</dbReference>
<evidence type="ECO:0000313" key="4">
    <source>
        <dbReference type="Proteomes" id="UP000694924"/>
    </source>
</evidence>
<keyword evidence="1" id="KW-0862">Zinc</keyword>
<dbReference type="PANTHER" id="PTHR13309:SF0">
    <property type="entry name" value="FMR1-INTERACTING PROTEIN NUFIP1"/>
    <property type="match status" value="1"/>
</dbReference>
<organism evidence="4 5">
    <name type="scientific">Polistes dominula</name>
    <name type="common">European paper wasp</name>
    <name type="synonym">Vespa dominula</name>
    <dbReference type="NCBI Taxonomy" id="743375"/>
    <lineage>
        <taxon>Eukaryota</taxon>
        <taxon>Metazoa</taxon>
        <taxon>Ecdysozoa</taxon>
        <taxon>Arthropoda</taxon>
        <taxon>Hexapoda</taxon>
        <taxon>Insecta</taxon>
        <taxon>Pterygota</taxon>
        <taxon>Neoptera</taxon>
        <taxon>Endopterygota</taxon>
        <taxon>Hymenoptera</taxon>
        <taxon>Apocrita</taxon>
        <taxon>Aculeata</taxon>
        <taxon>Vespoidea</taxon>
        <taxon>Vespidae</taxon>
        <taxon>Polistinae</taxon>
        <taxon>Polistini</taxon>
        <taxon>Polistes</taxon>
    </lineage>
</organism>
<dbReference type="PROSITE" id="PS00028">
    <property type="entry name" value="ZINC_FINGER_C2H2_1"/>
    <property type="match status" value="1"/>
</dbReference>